<dbReference type="Proteomes" id="UP001221757">
    <property type="component" value="Unassembled WGS sequence"/>
</dbReference>
<accession>A0AAD7D1H0</accession>
<evidence type="ECO:0000313" key="2">
    <source>
        <dbReference type="EMBL" id="KAJ7674314.1"/>
    </source>
</evidence>
<keyword evidence="3" id="KW-1185">Reference proteome</keyword>
<name>A0AAD7D1H0_MYCRO</name>
<feature type="transmembrane region" description="Helical" evidence="1">
    <location>
        <begin position="86"/>
        <end position="107"/>
    </location>
</feature>
<evidence type="ECO:0000313" key="3">
    <source>
        <dbReference type="Proteomes" id="UP001221757"/>
    </source>
</evidence>
<evidence type="ECO:0000256" key="1">
    <source>
        <dbReference type="SAM" id="Phobius"/>
    </source>
</evidence>
<protein>
    <submittedName>
        <fullName evidence="2">Uncharacterized protein</fullName>
    </submittedName>
</protein>
<reference evidence="2" key="1">
    <citation type="submission" date="2023-03" db="EMBL/GenBank/DDBJ databases">
        <title>Massive genome expansion in bonnet fungi (Mycena s.s.) driven by repeated elements and novel gene families across ecological guilds.</title>
        <authorList>
            <consortium name="Lawrence Berkeley National Laboratory"/>
            <person name="Harder C.B."/>
            <person name="Miyauchi S."/>
            <person name="Viragh M."/>
            <person name="Kuo A."/>
            <person name="Thoen E."/>
            <person name="Andreopoulos B."/>
            <person name="Lu D."/>
            <person name="Skrede I."/>
            <person name="Drula E."/>
            <person name="Henrissat B."/>
            <person name="Morin E."/>
            <person name="Kohler A."/>
            <person name="Barry K."/>
            <person name="LaButti K."/>
            <person name="Morin E."/>
            <person name="Salamov A."/>
            <person name="Lipzen A."/>
            <person name="Mereny Z."/>
            <person name="Hegedus B."/>
            <person name="Baldrian P."/>
            <person name="Stursova M."/>
            <person name="Weitz H."/>
            <person name="Taylor A."/>
            <person name="Grigoriev I.V."/>
            <person name="Nagy L.G."/>
            <person name="Martin F."/>
            <person name="Kauserud H."/>
        </authorList>
    </citation>
    <scope>NUCLEOTIDE SEQUENCE</scope>
    <source>
        <strain evidence="2">CBHHK067</strain>
    </source>
</reference>
<comment type="caution">
    <text evidence="2">The sequence shown here is derived from an EMBL/GenBank/DDBJ whole genome shotgun (WGS) entry which is preliminary data.</text>
</comment>
<proteinExistence type="predicted"/>
<organism evidence="2 3">
    <name type="scientific">Mycena rosella</name>
    <name type="common">Pink bonnet</name>
    <name type="synonym">Agaricus rosellus</name>
    <dbReference type="NCBI Taxonomy" id="1033263"/>
    <lineage>
        <taxon>Eukaryota</taxon>
        <taxon>Fungi</taxon>
        <taxon>Dikarya</taxon>
        <taxon>Basidiomycota</taxon>
        <taxon>Agaricomycotina</taxon>
        <taxon>Agaricomycetes</taxon>
        <taxon>Agaricomycetidae</taxon>
        <taxon>Agaricales</taxon>
        <taxon>Marasmiineae</taxon>
        <taxon>Mycenaceae</taxon>
        <taxon>Mycena</taxon>
    </lineage>
</organism>
<keyword evidence="1" id="KW-0812">Transmembrane</keyword>
<feature type="transmembrane region" description="Helical" evidence="1">
    <location>
        <begin position="155"/>
        <end position="176"/>
    </location>
</feature>
<dbReference type="AlphaFoldDB" id="A0AAD7D1H0"/>
<gene>
    <name evidence="2" type="ORF">B0H17DRAFT_1208115</name>
</gene>
<sequence length="191" mass="19664">MNGTEANKKEEKKETTHLLKPAPLVFRLGLAPVDVPKLELEIELVVPAGLLGVVGAGVVSAFGLGLGALPGTFELLALLDVDRLNAVGLNAVVAAGVVAAAALKSGLDRTLDTKQEKNKKKNTHLPNASSPPRVFGLSLEFAVLPSLAVGTFEPALALALLAVAVVAMVVVVVAVLKSGIDRTLVSDLKRG</sequence>
<dbReference type="EMBL" id="JARKIE010000156">
    <property type="protein sequence ID" value="KAJ7674314.1"/>
    <property type="molecule type" value="Genomic_DNA"/>
</dbReference>
<keyword evidence="1" id="KW-1133">Transmembrane helix</keyword>
<keyword evidence="1" id="KW-0472">Membrane</keyword>